<dbReference type="AlphaFoldDB" id="A0A1E8PV80"/>
<dbReference type="Pfam" id="PF05707">
    <property type="entry name" value="Zot"/>
    <property type="match status" value="1"/>
</dbReference>
<evidence type="ECO:0000313" key="2">
    <source>
        <dbReference type="EMBL" id="OFJ49519.1"/>
    </source>
</evidence>
<name>A0A1E8PV80_9BURK</name>
<dbReference type="Gene3D" id="3.40.50.300">
    <property type="entry name" value="P-loop containing nucleotide triphosphate hydrolases"/>
    <property type="match status" value="1"/>
</dbReference>
<protein>
    <recommendedName>
        <fullName evidence="1">Zona occludens toxin N-terminal domain-containing protein</fullName>
    </recommendedName>
</protein>
<proteinExistence type="predicted"/>
<dbReference type="InterPro" id="IPR008900">
    <property type="entry name" value="Zot_N"/>
</dbReference>
<evidence type="ECO:0000313" key="3">
    <source>
        <dbReference type="Proteomes" id="UP000092634"/>
    </source>
</evidence>
<reference evidence="2 3" key="1">
    <citation type="submission" date="2016-10" db="EMBL/GenBank/DDBJ databases">
        <title>Updated version of Genome Assembly of Janthinobacterium lividum ERGS5:01.</title>
        <authorList>
            <person name="Kumar R."/>
            <person name="Acharya V."/>
            <person name="Singh D."/>
        </authorList>
    </citation>
    <scope>NUCLEOTIDE SEQUENCE [LARGE SCALE GENOMIC DNA]</scope>
    <source>
        <strain evidence="2 3">ERGS5:01</strain>
    </source>
</reference>
<feature type="domain" description="Zona occludens toxin N-terminal" evidence="1">
    <location>
        <begin position="2"/>
        <end position="175"/>
    </location>
</feature>
<comment type="caution">
    <text evidence="2">The sequence shown here is derived from an EMBL/GenBank/DDBJ whole genome shotgun (WGS) entry which is preliminary data.</text>
</comment>
<gene>
    <name evidence="2" type="ORF">BA896_012160</name>
</gene>
<organism evidence="2 3">
    <name type="scientific">Janthinobacterium lividum</name>
    <dbReference type="NCBI Taxonomy" id="29581"/>
    <lineage>
        <taxon>Bacteria</taxon>
        <taxon>Pseudomonadati</taxon>
        <taxon>Pseudomonadota</taxon>
        <taxon>Betaproteobacteria</taxon>
        <taxon>Burkholderiales</taxon>
        <taxon>Oxalobacteraceae</taxon>
        <taxon>Janthinobacterium</taxon>
    </lineage>
</organism>
<evidence type="ECO:0000259" key="1">
    <source>
        <dbReference type="Pfam" id="PF05707"/>
    </source>
</evidence>
<accession>A0A1E8PV80</accession>
<dbReference type="InterPro" id="IPR027417">
    <property type="entry name" value="P-loop_NTPase"/>
</dbReference>
<dbReference type="EMBL" id="MAQB02000001">
    <property type="protein sequence ID" value="OFJ49519.1"/>
    <property type="molecule type" value="Genomic_DNA"/>
</dbReference>
<dbReference type="Proteomes" id="UP000092634">
    <property type="component" value="Unassembled WGS sequence"/>
</dbReference>
<sequence length="384" mass="42447">MAVYAITGKLGSGKGKGAMKLLRDYLRSGKRVATNCDVFLEHMMPGQSCATVIRMPDKPDVADLYAIGSGNRFIEFEPIVKSCDKVFEYVPPSPKLLVGFDESHNGALFLDECASWLNTRDFQEKGRKSILEWCIHARKYGWDVYFICQNIDQIDKQLRQSLFEYVVRMSRLDRMKIPFVSAGVQLLTAGYSNGSMPRLHIGVVRLGSSPDGIVADRWHFRGDDLNNVYNTTQVFSDSYPHGIHSVLSSWHLQASVGLREGFVGPVRIPHDYDLLSPRPSPPTPPHKHMTKFLAFSLLLGLALGASGSHYVSPLFFAPMKAVVDPSQPVKYSETVTGKGYFSNAGSVSVVLSDGRLVSPLRFKSGPAGWEAEISEGLWVKGGAQ</sequence>